<dbReference type="CDD" id="cd04301">
    <property type="entry name" value="NAT_SF"/>
    <property type="match status" value="1"/>
</dbReference>
<keyword evidence="5" id="KW-1185">Reference proteome</keyword>
<name>A0AAV1HXL9_9CHLO</name>
<evidence type="ECO:0000259" key="3">
    <source>
        <dbReference type="PROSITE" id="PS51186"/>
    </source>
</evidence>
<dbReference type="Pfam" id="PF00583">
    <property type="entry name" value="Acetyltransf_1"/>
    <property type="match status" value="1"/>
</dbReference>
<evidence type="ECO:0000256" key="1">
    <source>
        <dbReference type="ARBA" id="ARBA00022679"/>
    </source>
</evidence>
<dbReference type="InterPro" id="IPR045039">
    <property type="entry name" value="NSI-like"/>
</dbReference>
<reference evidence="4 5" key="1">
    <citation type="submission" date="2023-10" db="EMBL/GenBank/DDBJ databases">
        <authorList>
            <person name="Maclean D."/>
            <person name="Macfadyen A."/>
        </authorList>
    </citation>
    <scope>NUCLEOTIDE SEQUENCE [LARGE SCALE GENOMIC DNA]</scope>
</reference>
<dbReference type="PANTHER" id="PTHR43626:SF4">
    <property type="entry name" value="GCN5-RELATED N-ACETYLTRANSFERASE 2, CHLOROPLASTIC"/>
    <property type="match status" value="1"/>
</dbReference>
<dbReference type="SUPFAM" id="SSF55729">
    <property type="entry name" value="Acyl-CoA N-acyltransferases (Nat)"/>
    <property type="match status" value="1"/>
</dbReference>
<keyword evidence="1" id="KW-0808">Transferase</keyword>
<organism evidence="4 5">
    <name type="scientific">Coccomyxa viridis</name>
    <dbReference type="NCBI Taxonomy" id="1274662"/>
    <lineage>
        <taxon>Eukaryota</taxon>
        <taxon>Viridiplantae</taxon>
        <taxon>Chlorophyta</taxon>
        <taxon>core chlorophytes</taxon>
        <taxon>Trebouxiophyceae</taxon>
        <taxon>Trebouxiophyceae incertae sedis</taxon>
        <taxon>Coccomyxaceae</taxon>
        <taxon>Coccomyxa</taxon>
    </lineage>
</organism>
<dbReference type="InterPro" id="IPR000182">
    <property type="entry name" value="GNAT_dom"/>
</dbReference>
<dbReference type="GO" id="GO:0008080">
    <property type="term" value="F:N-acetyltransferase activity"/>
    <property type="evidence" value="ECO:0007669"/>
    <property type="project" value="InterPro"/>
</dbReference>
<keyword evidence="2" id="KW-0012">Acyltransferase</keyword>
<dbReference type="PROSITE" id="PS51186">
    <property type="entry name" value="GNAT"/>
    <property type="match status" value="1"/>
</dbReference>
<protein>
    <recommendedName>
        <fullName evidence="3">N-acetyltransferase domain-containing protein</fullName>
    </recommendedName>
</protein>
<dbReference type="AlphaFoldDB" id="A0AAV1HXL9"/>
<dbReference type="Proteomes" id="UP001314263">
    <property type="component" value="Unassembled WGS sequence"/>
</dbReference>
<dbReference type="PANTHER" id="PTHR43626">
    <property type="entry name" value="ACYL-COA N-ACYLTRANSFERASE"/>
    <property type="match status" value="1"/>
</dbReference>
<evidence type="ECO:0000256" key="2">
    <source>
        <dbReference type="ARBA" id="ARBA00023315"/>
    </source>
</evidence>
<comment type="caution">
    <text evidence="4">The sequence shown here is derived from an EMBL/GenBank/DDBJ whole genome shotgun (WGS) entry which is preliminary data.</text>
</comment>
<dbReference type="Gene3D" id="3.40.630.30">
    <property type="match status" value="1"/>
</dbReference>
<evidence type="ECO:0000313" key="4">
    <source>
        <dbReference type="EMBL" id="CAK0762252.1"/>
    </source>
</evidence>
<proteinExistence type="predicted"/>
<dbReference type="GO" id="GO:0005737">
    <property type="term" value="C:cytoplasm"/>
    <property type="evidence" value="ECO:0007669"/>
    <property type="project" value="TreeGrafter"/>
</dbReference>
<feature type="domain" description="N-acetyltransferase" evidence="3">
    <location>
        <begin position="137"/>
        <end position="277"/>
    </location>
</feature>
<accession>A0AAV1HXL9</accession>
<dbReference type="EMBL" id="CAUYUE010000004">
    <property type="protein sequence ID" value="CAK0762252.1"/>
    <property type="molecule type" value="Genomic_DNA"/>
</dbReference>
<gene>
    <name evidence="4" type="ORF">CVIRNUC_002938</name>
</gene>
<sequence>MAGSTTGHADDEVHRMCFKWVSSEREGHMNSHAQLLDWPCLAHTQSKALQDFKYRRSPATIRDCRRGGRDRRRNLLIPKSFFSSFRKKQEGNGKVKEKVAQDDIAISAVGGTGIPVGQANAVLEEVESSTGGNTTQIVFERQANISPEALAELIQQVGWPKRKLSKLETALKGSYLVSAVLKRELSADEGIVSEQLIALIRCTSDRVFNATIWDVLVSPEYQGRGIGRFMVARTVEFLKEEEIGNICLFADADAVGFYQQLGFKPDPDGVRGMFWNQ</sequence>
<dbReference type="InterPro" id="IPR016181">
    <property type="entry name" value="Acyl_CoA_acyltransferase"/>
</dbReference>
<evidence type="ECO:0000313" key="5">
    <source>
        <dbReference type="Proteomes" id="UP001314263"/>
    </source>
</evidence>